<dbReference type="EMBL" id="MNUE01000025">
    <property type="protein sequence ID" value="OJD34092.1"/>
    <property type="molecule type" value="Genomic_DNA"/>
</dbReference>
<feature type="region of interest" description="Disordered" evidence="1">
    <location>
        <begin position="65"/>
        <end position="125"/>
    </location>
</feature>
<dbReference type="OrthoDB" id="3647690at2759"/>
<comment type="caution">
    <text evidence="2">The sequence shown here is derived from an EMBL/GenBank/DDBJ whole genome shotgun (WGS) entry which is preliminary data.</text>
</comment>
<accession>A0A1J9S257</accession>
<dbReference type="RefSeq" id="XP_020130352.1">
    <property type="nucleotide sequence ID" value="XM_020273208.1"/>
</dbReference>
<protein>
    <submittedName>
        <fullName evidence="2">Chromo domain-like protein</fullName>
    </submittedName>
</protein>
<keyword evidence="3" id="KW-1185">Reference proteome</keyword>
<dbReference type="Proteomes" id="UP000183809">
    <property type="component" value="Unassembled WGS sequence"/>
</dbReference>
<evidence type="ECO:0000313" key="2">
    <source>
        <dbReference type="EMBL" id="OJD34092.1"/>
    </source>
</evidence>
<name>A0A1J9S257_9PEZI</name>
<gene>
    <name evidence="2" type="ORF">BKCO1_25000104</name>
</gene>
<feature type="region of interest" description="Disordered" evidence="1">
    <location>
        <begin position="274"/>
        <end position="320"/>
    </location>
</feature>
<feature type="compositionally biased region" description="Low complexity" evidence="1">
    <location>
        <begin position="274"/>
        <end position="287"/>
    </location>
</feature>
<dbReference type="GeneID" id="31013468"/>
<feature type="region of interest" description="Disordered" evidence="1">
    <location>
        <begin position="146"/>
        <end position="250"/>
    </location>
</feature>
<feature type="compositionally biased region" description="Low complexity" evidence="1">
    <location>
        <begin position="182"/>
        <end position="203"/>
    </location>
</feature>
<evidence type="ECO:0000256" key="1">
    <source>
        <dbReference type="SAM" id="MobiDB-lite"/>
    </source>
</evidence>
<dbReference type="AlphaFoldDB" id="A0A1J9S257"/>
<feature type="compositionally biased region" description="Basic residues" evidence="1">
    <location>
        <begin position="288"/>
        <end position="305"/>
    </location>
</feature>
<evidence type="ECO:0000313" key="3">
    <source>
        <dbReference type="Proteomes" id="UP000183809"/>
    </source>
</evidence>
<proteinExistence type="predicted"/>
<sequence>MPRSKFAKDAHAKRETFAAYAILGEKGNRYRIGWKGIDPATGAPYEPTWEPKRYANAALKHEWAEKKAKQRRAMKQTPSSTENSVSTSDYAPKEPVGFRPSAEKSVAKTPTAEQPLTKPLPTDKLAIEKPSACKATTRRIVTEKLAKARSARATTTRRVVTAKPSASHLLANEPPVIDISDTESVSTASSTTITPTTEGSTSTKPAIATSRRNHKPTQEYIKSQTSNGETQREGRATGHSGLCPSGSTIARSSTSLSSSSTFYSSCVSQSSLSTSSTAASTSTSSSSPKKRRRPATRWATKKPAHRLQSAQTHDSDTYFPSRGIVDESADKYLVSWSPHPVTGEAYADTWEPKGYVMPFMVDEWEQRKIMLLVKAAEERMMGAGAM</sequence>
<feature type="compositionally biased region" description="Low complexity" evidence="1">
    <location>
        <begin position="151"/>
        <end position="162"/>
    </location>
</feature>
<organism evidence="2 3">
    <name type="scientific">Diplodia corticola</name>
    <dbReference type="NCBI Taxonomy" id="236234"/>
    <lineage>
        <taxon>Eukaryota</taxon>
        <taxon>Fungi</taxon>
        <taxon>Dikarya</taxon>
        <taxon>Ascomycota</taxon>
        <taxon>Pezizomycotina</taxon>
        <taxon>Dothideomycetes</taxon>
        <taxon>Dothideomycetes incertae sedis</taxon>
        <taxon>Botryosphaeriales</taxon>
        <taxon>Botryosphaeriaceae</taxon>
        <taxon>Diplodia</taxon>
    </lineage>
</organism>
<reference evidence="2 3" key="1">
    <citation type="submission" date="2016-10" db="EMBL/GenBank/DDBJ databases">
        <title>Proteomics and genomics reveal pathogen-plant mechanisms compatible with a hemibiotrophic lifestyle of Diplodia corticola.</title>
        <authorList>
            <person name="Fernandes I."/>
            <person name="De Jonge R."/>
            <person name="Van De Peer Y."/>
            <person name="Devreese B."/>
            <person name="Alves A."/>
            <person name="Esteves A.C."/>
        </authorList>
    </citation>
    <scope>NUCLEOTIDE SEQUENCE [LARGE SCALE GENOMIC DNA]</scope>
    <source>
        <strain evidence="2 3">CBS 112549</strain>
    </source>
</reference>
<feature type="compositionally biased region" description="Polar residues" evidence="1">
    <location>
        <begin position="220"/>
        <end position="229"/>
    </location>
</feature>
<feature type="compositionally biased region" description="Polar residues" evidence="1">
    <location>
        <begin position="76"/>
        <end position="89"/>
    </location>
</feature>